<evidence type="ECO:0000313" key="2">
    <source>
        <dbReference type="Proteomes" id="UP000191933"/>
    </source>
</evidence>
<proteinExistence type="predicted"/>
<dbReference type="AlphaFoldDB" id="A0A9W5AZ46"/>
<organism evidence="1 2">
    <name type="scientific">Agrobacterium genomosp. 2 str. CFBP 5494</name>
    <dbReference type="NCBI Taxonomy" id="1183436"/>
    <lineage>
        <taxon>Bacteria</taxon>
        <taxon>Pseudomonadati</taxon>
        <taxon>Pseudomonadota</taxon>
        <taxon>Alphaproteobacteria</taxon>
        <taxon>Hyphomicrobiales</taxon>
        <taxon>Rhizobiaceae</taxon>
        <taxon>Rhizobium/Agrobacterium group</taxon>
        <taxon>Agrobacterium</taxon>
        <taxon>Agrobacterium tumefaciens complex</taxon>
    </lineage>
</organism>
<protein>
    <submittedName>
        <fullName evidence="1">Uncharacterized protein</fullName>
    </submittedName>
</protein>
<dbReference type="Proteomes" id="UP000191933">
    <property type="component" value="Unassembled WGS sequence"/>
</dbReference>
<dbReference type="EMBL" id="FBVY01000006">
    <property type="protein sequence ID" value="CUW88591.1"/>
    <property type="molecule type" value="Genomic_DNA"/>
</dbReference>
<name>A0A9W5AZ46_9HYPH</name>
<gene>
    <name evidence="1" type="ORF">AGR2A_Cc140109</name>
</gene>
<keyword evidence="2" id="KW-1185">Reference proteome</keyword>
<comment type="caution">
    <text evidence="1">The sequence shown here is derived from an EMBL/GenBank/DDBJ whole genome shotgun (WGS) entry which is preliminary data.</text>
</comment>
<evidence type="ECO:0000313" key="1">
    <source>
        <dbReference type="EMBL" id="CUW88591.1"/>
    </source>
</evidence>
<accession>A0A9W5AZ46</accession>
<sequence length="23" mass="2784">MRSHNGWGMDRQMPIDIVDEPWI</sequence>
<reference evidence="1 2" key="1">
    <citation type="submission" date="2016-01" db="EMBL/GenBank/DDBJ databases">
        <authorList>
            <person name="Regsiter A."/>
            <person name="william w."/>
        </authorList>
    </citation>
    <scope>NUCLEOTIDE SEQUENCE [LARGE SCALE GENOMIC DNA]</scope>
    <source>
        <strain evidence="1 2">CFBP 5494</strain>
    </source>
</reference>